<evidence type="ECO:0000256" key="2">
    <source>
        <dbReference type="ARBA" id="ARBA00022448"/>
    </source>
</evidence>
<evidence type="ECO:0000313" key="13">
    <source>
        <dbReference type="Proteomes" id="UP000261257"/>
    </source>
</evidence>
<keyword evidence="3" id="KW-1003">Cell membrane</keyword>
<dbReference type="Proteomes" id="UP000263014">
    <property type="component" value="Unassembled WGS sequence"/>
</dbReference>
<name>A0A174MK25_9FIRM</name>
<dbReference type="SUPFAM" id="SSF161098">
    <property type="entry name" value="MetI-like"/>
    <property type="match status" value="1"/>
</dbReference>
<feature type="transmembrane region" description="Helical" evidence="7">
    <location>
        <begin position="29"/>
        <end position="48"/>
    </location>
</feature>
<feature type="transmembrane region" description="Helical" evidence="7">
    <location>
        <begin position="175"/>
        <end position="198"/>
    </location>
</feature>
<comment type="similarity">
    <text evidence="7">Belongs to the binding-protein-dependent transport system permease family.</text>
</comment>
<dbReference type="GO" id="GO:0005886">
    <property type="term" value="C:plasma membrane"/>
    <property type="evidence" value="ECO:0007669"/>
    <property type="project" value="UniProtKB-SubCell"/>
</dbReference>
<comment type="subcellular location">
    <subcellularLocation>
        <location evidence="1 7">Cell membrane</location>
        <topology evidence="1 7">Multi-pass membrane protein</topology>
    </subcellularLocation>
</comment>
<evidence type="ECO:0000313" key="9">
    <source>
        <dbReference type="EMBL" id="CUP34618.1"/>
    </source>
</evidence>
<sequence>MLGRQTDGNQKKKKRSTGKNAVLGNTKMAYIYILPVFIFLGVFTYYAMAFNIGISFDSWNGVSPEKIFVGLDNYMKLMKDPYFHLALKNTTVYFLITIPVQAVLGFLLANCFVNTKVRAKGLIRSIIFFPNVVALVVIGTAFNQMYNFQQGFLNETLRAIGLGKLALDWTGNPKIALYSIIIANIYTYVGFSMTLYITGLLSVPKDVMEAAKIDGASGVQSTRYIALPLLKSTHTTVIILGIVGTLKTFDIVWLITQGGPARKTEMLTTMLYRSYILEYKAGYAAAIAVVILIIALVLSCINLYFQRKDTDY</sequence>
<dbReference type="EMBL" id="QSON01000024">
    <property type="protein sequence ID" value="RGI96371.1"/>
    <property type="molecule type" value="Genomic_DNA"/>
</dbReference>
<dbReference type="Pfam" id="PF00528">
    <property type="entry name" value="BPD_transp_1"/>
    <property type="match status" value="1"/>
</dbReference>
<feature type="transmembrane region" description="Helical" evidence="7">
    <location>
        <begin position="281"/>
        <end position="305"/>
    </location>
</feature>
<evidence type="ECO:0000256" key="7">
    <source>
        <dbReference type="RuleBase" id="RU363032"/>
    </source>
</evidence>
<dbReference type="Gene3D" id="1.10.3720.10">
    <property type="entry name" value="MetI-like"/>
    <property type="match status" value="1"/>
</dbReference>
<feature type="transmembrane region" description="Helical" evidence="7">
    <location>
        <begin position="125"/>
        <end position="146"/>
    </location>
</feature>
<dbReference type="InterPro" id="IPR051393">
    <property type="entry name" value="ABC_transporter_permease"/>
</dbReference>
<proteinExistence type="inferred from homology"/>
<feature type="transmembrane region" description="Helical" evidence="7">
    <location>
        <begin position="92"/>
        <end position="113"/>
    </location>
</feature>
<keyword evidence="5 7" id="KW-1133">Transmembrane helix</keyword>
<evidence type="ECO:0000313" key="11">
    <source>
        <dbReference type="EMBL" id="RGL95242.1"/>
    </source>
</evidence>
<keyword evidence="6 7" id="KW-0472">Membrane</keyword>
<evidence type="ECO:0000256" key="4">
    <source>
        <dbReference type="ARBA" id="ARBA00022692"/>
    </source>
</evidence>
<evidence type="ECO:0000259" key="8">
    <source>
        <dbReference type="PROSITE" id="PS50928"/>
    </source>
</evidence>
<dbReference type="EMBL" id="CYZE01000026">
    <property type="protein sequence ID" value="CUP34618.1"/>
    <property type="molecule type" value="Genomic_DNA"/>
</dbReference>
<dbReference type="InterPro" id="IPR035906">
    <property type="entry name" value="MetI-like_sf"/>
</dbReference>
<evidence type="ECO:0000256" key="3">
    <source>
        <dbReference type="ARBA" id="ARBA00022475"/>
    </source>
</evidence>
<dbReference type="PROSITE" id="PS50928">
    <property type="entry name" value="ABC_TM1"/>
    <property type="match status" value="1"/>
</dbReference>
<evidence type="ECO:0000256" key="5">
    <source>
        <dbReference type="ARBA" id="ARBA00022989"/>
    </source>
</evidence>
<reference evidence="13 14" key="2">
    <citation type="submission" date="2018-08" db="EMBL/GenBank/DDBJ databases">
        <title>A genome reference for cultivated species of the human gut microbiota.</title>
        <authorList>
            <person name="Zou Y."/>
            <person name="Xue W."/>
            <person name="Luo G."/>
        </authorList>
    </citation>
    <scope>NUCLEOTIDE SEQUENCE [LARGE SCALE GENOMIC DNA]</scope>
    <source>
        <strain evidence="11 13">TF05-11AC</strain>
        <strain evidence="10 14">TM09-12</strain>
    </source>
</reference>
<evidence type="ECO:0000313" key="10">
    <source>
        <dbReference type="EMBL" id="RGI96371.1"/>
    </source>
</evidence>
<dbReference type="RefSeq" id="WP_002602219.1">
    <property type="nucleotide sequence ID" value="NZ_CABIXC010000026.1"/>
</dbReference>
<dbReference type="CDD" id="cd06261">
    <property type="entry name" value="TM_PBP2"/>
    <property type="match status" value="1"/>
</dbReference>
<feature type="domain" description="ABC transmembrane type-1" evidence="8">
    <location>
        <begin position="87"/>
        <end position="302"/>
    </location>
</feature>
<dbReference type="Proteomes" id="UP000261257">
    <property type="component" value="Unassembled WGS sequence"/>
</dbReference>
<keyword evidence="4 7" id="KW-0812">Transmembrane</keyword>
<evidence type="ECO:0000313" key="12">
    <source>
        <dbReference type="Proteomes" id="UP000095651"/>
    </source>
</evidence>
<dbReference type="PANTHER" id="PTHR30193">
    <property type="entry name" value="ABC TRANSPORTER PERMEASE PROTEIN"/>
    <property type="match status" value="1"/>
</dbReference>
<reference evidence="9 12" key="1">
    <citation type="submission" date="2015-09" db="EMBL/GenBank/DDBJ databases">
        <authorList>
            <consortium name="Pathogen Informatics"/>
        </authorList>
    </citation>
    <scope>NUCLEOTIDE SEQUENCE [LARGE SCALE GENOMIC DNA]</scope>
    <source>
        <strain evidence="9 12">2789STDY5608850</strain>
    </source>
</reference>
<dbReference type="GO" id="GO:0055085">
    <property type="term" value="P:transmembrane transport"/>
    <property type="evidence" value="ECO:0007669"/>
    <property type="project" value="InterPro"/>
</dbReference>
<evidence type="ECO:0000313" key="14">
    <source>
        <dbReference type="Proteomes" id="UP000263014"/>
    </source>
</evidence>
<evidence type="ECO:0000256" key="6">
    <source>
        <dbReference type="ARBA" id="ARBA00023136"/>
    </source>
</evidence>
<dbReference type="InterPro" id="IPR000515">
    <property type="entry name" value="MetI-like"/>
</dbReference>
<protein>
    <submittedName>
        <fullName evidence="9 10">ABC transporter permease</fullName>
    </submittedName>
</protein>
<dbReference type="EMBL" id="QSSQ01000046">
    <property type="protein sequence ID" value="RGL95242.1"/>
    <property type="molecule type" value="Genomic_DNA"/>
</dbReference>
<dbReference type="PANTHER" id="PTHR30193:SF37">
    <property type="entry name" value="INNER MEMBRANE ABC TRANSPORTER PERMEASE PROTEIN YCJO"/>
    <property type="match status" value="1"/>
</dbReference>
<evidence type="ECO:0000256" key="1">
    <source>
        <dbReference type="ARBA" id="ARBA00004651"/>
    </source>
</evidence>
<organism evidence="9 12">
    <name type="scientific">Hungatella hathewayi</name>
    <dbReference type="NCBI Taxonomy" id="154046"/>
    <lineage>
        <taxon>Bacteria</taxon>
        <taxon>Bacillati</taxon>
        <taxon>Bacillota</taxon>
        <taxon>Clostridia</taxon>
        <taxon>Lachnospirales</taxon>
        <taxon>Lachnospiraceae</taxon>
        <taxon>Hungatella</taxon>
    </lineage>
</organism>
<dbReference type="AlphaFoldDB" id="A0A174MK25"/>
<gene>
    <name evidence="9" type="primary">ycjO_35</name>
    <name evidence="11" type="ORF">DXC39_27960</name>
    <name evidence="10" type="ORF">DXD79_29960</name>
    <name evidence="9" type="ORF">ERS852407_05665</name>
</gene>
<dbReference type="Proteomes" id="UP000095651">
    <property type="component" value="Unassembled WGS sequence"/>
</dbReference>
<keyword evidence="2 7" id="KW-0813">Transport</keyword>
<accession>A0A174MK25</accession>